<evidence type="ECO:0000313" key="1">
    <source>
        <dbReference type="EMBL" id="JAH07596.1"/>
    </source>
</evidence>
<accession>A0A0E9PSI5</accession>
<name>A0A0E9PSI5_ANGAN</name>
<reference evidence="1" key="1">
    <citation type="submission" date="2014-11" db="EMBL/GenBank/DDBJ databases">
        <authorList>
            <person name="Amaro Gonzalez C."/>
        </authorList>
    </citation>
    <scope>NUCLEOTIDE SEQUENCE</scope>
</reference>
<dbReference type="EMBL" id="GBXM01100981">
    <property type="protein sequence ID" value="JAH07596.1"/>
    <property type="molecule type" value="Transcribed_RNA"/>
</dbReference>
<dbReference type="AlphaFoldDB" id="A0A0E9PSI5"/>
<proteinExistence type="predicted"/>
<organism evidence="1">
    <name type="scientific">Anguilla anguilla</name>
    <name type="common">European freshwater eel</name>
    <name type="synonym">Muraena anguilla</name>
    <dbReference type="NCBI Taxonomy" id="7936"/>
    <lineage>
        <taxon>Eukaryota</taxon>
        <taxon>Metazoa</taxon>
        <taxon>Chordata</taxon>
        <taxon>Craniata</taxon>
        <taxon>Vertebrata</taxon>
        <taxon>Euteleostomi</taxon>
        <taxon>Actinopterygii</taxon>
        <taxon>Neopterygii</taxon>
        <taxon>Teleostei</taxon>
        <taxon>Anguilliformes</taxon>
        <taxon>Anguillidae</taxon>
        <taxon>Anguilla</taxon>
    </lineage>
</organism>
<sequence>MTPIRLNLHEDLCLWLWLRASAKCNWYMDMLLALLLNVM</sequence>
<protein>
    <submittedName>
        <fullName evidence="1">Uncharacterized protein</fullName>
    </submittedName>
</protein>
<reference evidence="1" key="2">
    <citation type="journal article" date="2015" name="Fish Shellfish Immunol.">
        <title>Early steps in the European eel (Anguilla anguilla)-Vibrio vulnificus interaction in the gills: Role of the RtxA13 toxin.</title>
        <authorList>
            <person name="Callol A."/>
            <person name="Pajuelo D."/>
            <person name="Ebbesson L."/>
            <person name="Teles M."/>
            <person name="MacKenzie S."/>
            <person name="Amaro C."/>
        </authorList>
    </citation>
    <scope>NUCLEOTIDE SEQUENCE</scope>
</reference>